<keyword evidence="1" id="KW-0732">Signal</keyword>
<feature type="chain" id="PRO_5001937739" evidence="1">
    <location>
        <begin position="24"/>
        <end position="123"/>
    </location>
</feature>
<reference evidence="2" key="2">
    <citation type="submission" date="2014-09" db="EMBL/GenBank/DDBJ databases">
        <authorList>
            <person name="Gonzales D.T.T."/>
            <person name="Saloma C.P."/>
        </authorList>
    </citation>
    <scope>NUCLEOTIDE SEQUENCE</scope>
    <source>
        <tissue evidence="2">Venom duct</tissue>
    </source>
</reference>
<organism evidence="2">
    <name type="scientific">Gemmula speciosa</name>
    <name type="common">Splendid gem-turris</name>
    <name type="synonym">Pleurotoma speciosa</name>
    <dbReference type="NCBI Taxonomy" id="439592"/>
    <lineage>
        <taxon>Eukaryota</taxon>
        <taxon>Metazoa</taxon>
        <taxon>Spiralia</taxon>
        <taxon>Lophotrochozoa</taxon>
        <taxon>Mollusca</taxon>
        <taxon>Gastropoda</taxon>
        <taxon>Caenogastropoda</taxon>
        <taxon>Neogastropoda</taxon>
        <taxon>Conoidea</taxon>
        <taxon>Turridae</taxon>
        <taxon>Gemmula</taxon>
    </lineage>
</organism>
<evidence type="ECO:0000313" key="2">
    <source>
        <dbReference type="EMBL" id="JAC94748.1"/>
    </source>
</evidence>
<feature type="signal peptide" evidence="1">
    <location>
        <begin position="1"/>
        <end position="23"/>
    </location>
</feature>
<protein>
    <submittedName>
        <fullName evidence="2">Gsp_46 putative toxin</fullName>
    </submittedName>
</protein>
<name>A0A098LW64_GEMSP</name>
<dbReference type="EMBL" id="GBRA01000046">
    <property type="protein sequence ID" value="JAC94748.1"/>
    <property type="molecule type" value="Transcribed_RNA"/>
</dbReference>
<reference evidence="2" key="1">
    <citation type="journal article" date="2014" name="Toxicon">
        <title>A bioinformatics survey for conotoxin-like sequences in three turrid snail venom duct transcriptomes.</title>
        <authorList>
            <person name="Gonzales D.T."/>
            <person name="Saloma C.P."/>
        </authorList>
    </citation>
    <scope>NUCLEOTIDE SEQUENCE</scope>
    <source>
        <tissue evidence="2">Venom duct</tissue>
    </source>
</reference>
<dbReference type="AlphaFoldDB" id="A0A098LW64"/>
<accession>A0A098LW64</accession>
<proteinExistence type="predicted"/>
<evidence type="ECO:0000256" key="1">
    <source>
        <dbReference type="SAM" id="SignalP"/>
    </source>
</evidence>
<sequence>MAFSLGILVCITMVVAMTTIVNAQTGELKQCKRRQVCGILTDKGPNDLCQCPDNEACPFYHIDRSIEMVYYICESIHAIRSCRSENEKVITFRNDLPIVRCRCREYDWPPNAELELYCSELLD</sequence>